<evidence type="ECO:0000256" key="1">
    <source>
        <dbReference type="ARBA" id="ARBA00004328"/>
    </source>
</evidence>
<gene>
    <name evidence="3" type="ORF">GWI71_10710</name>
</gene>
<sequence>MTIHTSAAGQRGILFARAQGNGPDAVLAQLGQAFEEFKKAHAEELAGVKAKFDDVVTAEKLERINAQVGELQAALDQQAIRAAARDHGPGAPAVMTEADRAYAQTFDAFVRGRVDENAVKAAMRVQGVSAAYSVGSDSDGGYTAPVEWDRTITDRLVQVSPMRQFATVQSVTGRGFKRLYNIGGTASGWVGETATRPETNSSQLQDYAFAFGEIYAQPAATNQILEDSAINIAAWLASEVNTEFARQEGIAFISGDGVNKPTGLLNYDAAAEAARPAAQRHPLGAVEEVRTGAAAALTADGLIDLTTSLPAERRAGAALYANRLTYRAIRKLKDGDGNYLWQPSFQAGQPATLNGEPVFELSGLPNVAANAIPVVYGNLAEAYRIFDRVGISVLRDAYTRKPYVLFYTTKRVGGGIWNPEWIRYHRVAA</sequence>
<keyword evidence="4" id="KW-1185">Reference proteome</keyword>
<protein>
    <submittedName>
        <fullName evidence="3">Phage major capsid protein</fullName>
    </submittedName>
</protein>
<evidence type="ECO:0000313" key="3">
    <source>
        <dbReference type="EMBL" id="NBN64151.1"/>
    </source>
</evidence>
<dbReference type="InterPro" id="IPR024455">
    <property type="entry name" value="Phage_capsid"/>
</dbReference>
<dbReference type="Proteomes" id="UP000541347">
    <property type="component" value="Unassembled WGS sequence"/>
</dbReference>
<dbReference type="SUPFAM" id="SSF56563">
    <property type="entry name" value="Major capsid protein gp5"/>
    <property type="match status" value="1"/>
</dbReference>
<dbReference type="Gene3D" id="3.30.2400.10">
    <property type="entry name" value="Major capsid protein gp5"/>
    <property type="match status" value="1"/>
</dbReference>
<organism evidence="3 4">
    <name type="scientific">Pannonibacter tanglangensis</name>
    <dbReference type="NCBI Taxonomy" id="2750084"/>
    <lineage>
        <taxon>Bacteria</taxon>
        <taxon>Pseudomonadati</taxon>
        <taxon>Pseudomonadota</taxon>
        <taxon>Alphaproteobacteria</taxon>
        <taxon>Hyphomicrobiales</taxon>
        <taxon>Stappiaceae</taxon>
        <taxon>Pannonibacter</taxon>
    </lineage>
</organism>
<accession>A0ABW9ZHB0</accession>
<proteinExistence type="predicted"/>
<evidence type="ECO:0000313" key="4">
    <source>
        <dbReference type="Proteomes" id="UP000541347"/>
    </source>
</evidence>
<comment type="subcellular location">
    <subcellularLocation>
        <location evidence="1">Virion</location>
    </subcellularLocation>
</comment>
<comment type="caution">
    <text evidence="3">The sequence shown here is derived from an EMBL/GenBank/DDBJ whole genome shotgun (WGS) entry which is preliminary data.</text>
</comment>
<dbReference type="Gene3D" id="3.30.2320.10">
    <property type="entry name" value="hypothetical protein PF0899 domain"/>
    <property type="match status" value="1"/>
</dbReference>
<name>A0ABW9ZHB0_9HYPH</name>
<dbReference type="InterPro" id="IPR054612">
    <property type="entry name" value="Phage_capsid-like_C"/>
</dbReference>
<reference evidence="3 4" key="1">
    <citation type="submission" date="2020-01" db="EMBL/GenBank/DDBJ databases">
        <authorList>
            <person name="Peng S.Y."/>
            <person name="Li J."/>
            <person name="Wang M."/>
            <person name="Wang L."/>
            <person name="Wang C.Q."/>
            <person name="Wang J.R."/>
        </authorList>
    </citation>
    <scope>NUCLEOTIDE SEQUENCE [LARGE SCALE GENOMIC DNA]</scope>
    <source>
        <strain evidence="3 4">XCT-34</strain>
    </source>
</reference>
<dbReference type="EMBL" id="JAABLP010000003">
    <property type="protein sequence ID" value="NBN64151.1"/>
    <property type="molecule type" value="Genomic_DNA"/>
</dbReference>
<dbReference type="Pfam" id="PF05065">
    <property type="entry name" value="Phage_capsid"/>
    <property type="match status" value="1"/>
</dbReference>
<dbReference type="NCBIfam" id="TIGR01554">
    <property type="entry name" value="major_cap_HK97"/>
    <property type="match status" value="1"/>
</dbReference>
<evidence type="ECO:0000259" key="2">
    <source>
        <dbReference type="Pfam" id="PF05065"/>
    </source>
</evidence>
<dbReference type="RefSeq" id="WP_161676168.1">
    <property type="nucleotide sequence ID" value="NZ_JAABLP010000003.1"/>
</dbReference>
<feature type="domain" description="Phage capsid-like C-terminal" evidence="2">
    <location>
        <begin position="140"/>
        <end position="422"/>
    </location>
</feature>